<dbReference type="Proteomes" id="UP000708148">
    <property type="component" value="Unassembled WGS sequence"/>
</dbReference>
<keyword evidence="6" id="KW-0040">ANK repeat</keyword>
<evidence type="ECO:0000256" key="4">
    <source>
        <dbReference type="ARBA" id="ARBA00022803"/>
    </source>
</evidence>
<dbReference type="OrthoDB" id="2423701at2759"/>
<keyword evidence="3 7" id="KW-0863">Zinc-finger</keyword>
<dbReference type="SMART" id="SM00028">
    <property type="entry name" value="TPR"/>
    <property type="match status" value="3"/>
</dbReference>
<dbReference type="SUPFAM" id="SSF48403">
    <property type="entry name" value="Ankyrin repeat"/>
    <property type="match status" value="1"/>
</dbReference>
<dbReference type="Pfam" id="PF12796">
    <property type="entry name" value="Ank_2"/>
    <property type="match status" value="1"/>
</dbReference>
<evidence type="ECO:0000256" key="3">
    <source>
        <dbReference type="ARBA" id="ARBA00022771"/>
    </source>
</evidence>
<dbReference type="Pfam" id="PF01753">
    <property type="entry name" value="zf-MYND"/>
    <property type="match status" value="1"/>
</dbReference>
<dbReference type="InterPro" id="IPR011990">
    <property type="entry name" value="TPR-like_helical_dom_sf"/>
</dbReference>
<dbReference type="EMBL" id="CAJHUC010000346">
    <property type="protein sequence ID" value="CAD7695454.1"/>
    <property type="molecule type" value="Genomic_DNA"/>
</dbReference>
<gene>
    <name evidence="10" type="ORF">OSTQU699_LOCUS815</name>
</gene>
<dbReference type="Gene3D" id="1.25.40.20">
    <property type="entry name" value="Ankyrin repeat-containing domain"/>
    <property type="match status" value="1"/>
</dbReference>
<dbReference type="PROSITE" id="PS50865">
    <property type="entry name" value="ZF_MYND_2"/>
    <property type="match status" value="1"/>
</dbReference>
<organism evidence="10 11">
    <name type="scientific">Ostreobium quekettii</name>
    <dbReference type="NCBI Taxonomy" id="121088"/>
    <lineage>
        <taxon>Eukaryota</taxon>
        <taxon>Viridiplantae</taxon>
        <taxon>Chlorophyta</taxon>
        <taxon>core chlorophytes</taxon>
        <taxon>Ulvophyceae</taxon>
        <taxon>TCBD clade</taxon>
        <taxon>Bryopsidales</taxon>
        <taxon>Ostreobineae</taxon>
        <taxon>Ostreobiaceae</taxon>
        <taxon>Ostreobium</taxon>
    </lineage>
</organism>
<evidence type="ECO:0000256" key="8">
    <source>
        <dbReference type="PROSITE-ProRule" id="PRU00339"/>
    </source>
</evidence>
<dbReference type="InterPro" id="IPR002893">
    <property type="entry name" value="Znf_MYND"/>
</dbReference>
<dbReference type="SMART" id="SM00248">
    <property type="entry name" value="ANK"/>
    <property type="match status" value="3"/>
</dbReference>
<evidence type="ECO:0000259" key="9">
    <source>
        <dbReference type="PROSITE" id="PS50865"/>
    </source>
</evidence>
<dbReference type="SUPFAM" id="SSF144232">
    <property type="entry name" value="HIT/MYND zinc finger-like"/>
    <property type="match status" value="1"/>
</dbReference>
<dbReference type="InterPro" id="IPR019734">
    <property type="entry name" value="TPR_rpt"/>
</dbReference>
<dbReference type="InterPro" id="IPR002110">
    <property type="entry name" value="Ankyrin_rpt"/>
</dbReference>
<sequence>MESNCALDSGEFIPVIPILQRNSCAVPVEMLAAPGRRSAAGLNDLRPADFVCSCDLGLEGFADLQGLQCPEDFMADFGHAVRAMLAWVWMHTSIFCRTVAAWFAALLARPMGDKPEMGEGDDLKDEANAAFAAEDFERAVKLYSRGIEMDDSNHILFSNRSAAYSKLKRFEEAKRDAERCVELKSDWPKGLARLATALFGMHRVGHAERALHKALELDPENDFLKSFLKDILSADGNQSAKKGMDGSDRGLRDLQQRAGYTLDPGKWKNQTAVVAFLGDVRSFTAMFQPADLLARETDLRMPILTLVVAGAQRMPSPPPHVDHKAVARLLIDAGARIDAKDAAGYTALMYACGHNPAVALAEILLEAGADPNVKSRYGTVALHDAVMGQQLDAVKLLLKHGASVRAADNDGVTPHKLARHFPPIAAAMAAARGGASDEQREITNTKARAVCQACGKENAHKACSKCRVVHYCSRQCQTFHWKTHKKECGKAAAQTGELRFEVTSPPCSATFSTANVSRALQHPLRLDLITNSSSAPPYAGRSEHDD</sequence>
<keyword evidence="11" id="KW-1185">Reference proteome</keyword>
<reference evidence="10" key="1">
    <citation type="submission" date="2020-12" db="EMBL/GenBank/DDBJ databases">
        <authorList>
            <person name="Iha C."/>
        </authorList>
    </citation>
    <scope>NUCLEOTIDE SEQUENCE</scope>
</reference>
<evidence type="ECO:0000256" key="6">
    <source>
        <dbReference type="PROSITE-ProRule" id="PRU00023"/>
    </source>
</evidence>
<evidence type="ECO:0000256" key="1">
    <source>
        <dbReference type="ARBA" id="ARBA00022723"/>
    </source>
</evidence>
<evidence type="ECO:0000256" key="5">
    <source>
        <dbReference type="ARBA" id="ARBA00022833"/>
    </source>
</evidence>
<accession>A0A8S1ILQ1</accession>
<keyword evidence="5" id="KW-0862">Zinc</keyword>
<feature type="repeat" description="ANK" evidence="6">
    <location>
        <begin position="343"/>
        <end position="376"/>
    </location>
</feature>
<keyword evidence="2" id="KW-0677">Repeat</keyword>
<dbReference type="PROSITE" id="PS50297">
    <property type="entry name" value="ANK_REP_REGION"/>
    <property type="match status" value="2"/>
</dbReference>
<dbReference type="Gene3D" id="6.10.140.2220">
    <property type="match status" value="1"/>
</dbReference>
<feature type="domain" description="MYND-type" evidence="9">
    <location>
        <begin position="451"/>
        <end position="488"/>
    </location>
</feature>
<evidence type="ECO:0000256" key="7">
    <source>
        <dbReference type="PROSITE-ProRule" id="PRU00134"/>
    </source>
</evidence>
<evidence type="ECO:0000313" key="10">
    <source>
        <dbReference type="EMBL" id="CAD7695454.1"/>
    </source>
</evidence>
<dbReference type="PANTHER" id="PTHR22904:SF523">
    <property type="entry name" value="STRESS-INDUCED-PHOSPHOPROTEIN 1"/>
    <property type="match status" value="1"/>
</dbReference>
<protein>
    <recommendedName>
        <fullName evidence="9">MYND-type domain-containing protein</fullName>
    </recommendedName>
</protein>
<keyword evidence="4 8" id="KW-0802">TPR repeat</keyword>
<dbReference type="Pfam" id="PF13181">
    <property type="entry name" value="TPR_8"/>
    <property type="match status" value="1"/>
</dbReference>
<dbReference type="PANTHER" id="PTHR22904">
    <property type="entry name" value="TPR REPEAT CONTAINING PROTEIN"/>
    <property type="match status" value="1"/>
</dbReference>
<dbReference type="SUPFAM" id="SSF48452">
    <property type="entry name" value="TPR-like"/>
    <property type="match status" value="1"/>
</dbReference>
<comment type="caution">
    <text evidence="10">The sequence shown here is derived from an EMBL/GenBank/DDBJ whole genome shotgun (WGS) entry which is preliminary data.</text>
</comment>
<evidence type="ECO:0000256" key="2">
    <source>
        <dbReference type="ARBA" id="ARBA00022737"/>
    </source>
</evidence>
<feature type="repeat" description="TPR" evidence="8">
    <location>
        <begin position="188"/>
        <end position="221"/>
    </location>
</feature>
<proteinExistence type="predicted"/>
<dbReference type="PROSITE" id="PS50005">
    <property type="entry name" value="TPR"/>
    <property type="match status" value="1"/>
</dbReference>
<dbReference type="GO" id="GO:0008270">
    <property type="term" value="F:zinc ion binding"/>
    <property type="evidence" value="ECO:0007669"/>
    <property type="project" value="UniProtKB-KW"/>
</dbReference>
<evidence type="ECO:0000313" key="11">
    <source>
        <dbReference type="Proteomes" id="UP000708148"/>
    </source>
</evidence>
<keyword evidence="1" id="KW-0479">Metal-binding</keyword>
<dbReference type="Gene3D" id="1.25.40.10">
    <property type="entry name" value="Tetratricopeptide repeat domain"/>
    <property type="match status" value="1"/>
</dbReference>
<dbReference type="InterPro" id="IPR036770">
    <property type="entry name" value="Ankyrin_rpt-contain_sf"/>
</dbReference>
<dbReference type="GO" id="GO:0051879">
    <property type="term" value="F:Hsp90 protein binding"/>
    <property type="evidence" value="ECO:0007669"/>
    <property type="project" value="TreeGrafter"/>
</dbReference>
<feature type="repeat" description="ANK" evidence="6">
    <location>
        <begin position="377"/>
        <end position="409"/>
    </location>
</feature>
<dbReference type="AlphaFoldDB" id="A0A8S1ILQ1"/>
<name>A0A8S1ILQ1_9CHLO</name>
<dbReference type="PROSITE" id="PS50088">
    <property type="entry name" value="ANK_REPEAT"/>
    <property type="match status" value="2"/>
</dbReference>
<dbReference type="PROSITE" id="PS01360">
    <property type="entry name" value="ZF_MYND_1"/>
    <property type="match status" value="1"/>
</dbReference>